<comment type="caution">
    <text evidence="2">The sequence shown here is derived from an EMBL/GenBank/DDBJ whole genome shotgun (WGS) entry which is preliminary data.</text>
</comment>
<dbReference type="EMBL" id="JANQDX010000018">
    <property type="protein sequence ID" value="KAL0907263.1"/>
    <property type="molecule type" value="Genomic_DNA"/>
</dbReference>
<organism evidence="2 3">
    <name type="scientific">Dendrobium thyrsiflorum</name>
    <name type="common">Pinecone-like raceme dendrobium</name>
    <name type="synonym">Orchid</name>
    <dbReference type="NCBI Taxonomy" id="117978"/>
    <lineage>
        <taxon>Eukaryota</taxon>
        <taxon>Viridiplantae</taxon>
        <taxon>Streptophyta</taxon>
        <taxon>Embryophyta</taxon>
        <taxon>Tracheophyta</taxon>
        <taxon>Spermatophyta</taxon>
        <taxon>Magnoliopsida</taxon>
        <taxon>Liliopsida</taxon>
        <taxon>Asparagales</taxon>
        <taxon>Orchidaceae</taxon>
        <taxon>Epidendroideae</taxon>
        <taxon>Malaxideae</taxon>
        <taxon>Dendrobiinae</taxon>
        <taxon>Dendrobium</taxon>
    </lineage>
</organism>
<keyword evidence="3" id="KW-1185">Reference proteome</keyword>
<feature type="compositionally biased region" description="Low complexity" evidence="1">
    <location>
        <begin position="178"/>
        <end position="188"/>
    </location>
</feature>
<evidence type="ECO:0000313" key="2">
    <source>
        <dbReference type="EMBL" id="KAL0907263.1"/>
    </source>
</evidence>
<name>A0ABD0U4Y1_DENTH</name>
<dbReference type="Proteomes" id="UP001552299">
    <property type="component" value="Unassembled WGS sequence"/>
</dbReference>
<protein>
    <submittedName>
        <fullName evidence="2">Uncharacterized protein</fullName>
    </submittedName>
</protein>
<feature type="region of interest" description="Disordered" evidence="1">
    <location>
        <begin position="161"/>
        <end position="356"/>
    </location>
</feature>
<feature type="compositionally biased region" description="Polar residues" evidence="1">
    <location>
        <begin position="304"/>
        <end position="322"/>
    </location>
</feature>
<reference evidence="2 3" key="1">
    <citation type="journal article" date="2024" name="Plant Biotechnol. J.">
        <title>Dendrobium thyrsiflorum genome and its molecular insights into genes involved in important horticultural traits.</title>
        <authorList>
            <person name="Chen B."/>
            <person name="Wang J.Y."/>
            <person name="Zheng P.J."/>
            <person name="Li K.L."/>
            <person name="Liang Y.M."/>
            <person name="Chen X.F."/>
            <person name="Zhang C."/>
            <person name="Zhao X."/>
            <person name="He X."/>
            <person name="Zhang G.Q."/>
            <person name="Liu Z.J."/>
            <person name="Xu Q."/>
        </authorList>
    </citation>
    <scope>NUCLEOTIDE SEQUENCE [LARGE SCALE GENOMIC DNA]</scope>
    <source>
        <strain evidence="2">GZMU011</strain>
    </source>
</reference>
<feature type="compositionally biased region" description="Basic and acidic residues" evidence="1">
    <location>
        <begin position="24"/>
        <end position="38"/>
    </location>
</feature>
<sequence>MHGSASVMKGINYLEHMRKRDNDEDIGWKKSNGAEKKSHGGISQPSSITNSKGTSSNPFLSKIFPSSNMAVYRTKELSQRMVGEWIMDTIKIPWFRHPGPSWSLVYLVIGGSQPNLTEGSLSAAMGCFVQGYLDLMPLGNIWALAITVICGAIWRQNHSVQRASSHNRLSCGGDRKPTTITQTAATWTENNLKKTNRQQPTGTENQPRKANRQQVTDTRKNHGKTNRNSRPTGAETATGRPTEQQANREIESQQPSHKQQPPGHKTTSRRPTGSSQQGQKISQGRPTGSRSRTQEKAMGKPTETAGQQVQKQPREGQPNSRPTGAETATGRPPGSRIAKGNSPGEQQPRAGTEQPP</sequence>
<gene>
    <name evidence="2" type="ORF">M5K25_025821</name>
</gene>
<feature type="compositionally biased region" description="Polar residues" evidence="1">
    <location>
        <begin position="41"/>
        <end position="54"/>
    </location>
</feature>
<evidence type="ECO:0000313" key="3">
    <source>
        <dbReference type="Proteomes" id="UP001552299"/>
    </source>
</evidence>
<dbReference type="AlphaFoldDB" id="A0ABD0U4Y1"/>
<evidence type="ECO:0000256" key="1">
    <source>
        <dbReference type="SAM" id="MobiDB-lite"/>
    </source>
</evidence>
<feature type="compositionally biased region" description="Low complexity" evidence="1">
    <location>
        <begin position="273"/>
        <end position="284"/>
    </location>
</feature>
<proteinExistence type="predicted"/>
<feature type="region of interest" description="Disordered" evidence="1">
    <location>
        <begin position="24"/>
        <end position="54"/>
    </location>
</feature>
<accession>A0ABD0U4Y1</accession>